<name>A0AA46E023_9FUSO</name>
<dbReference type="InterPro" id="IPR050210">
    <property type="entry name" value="tRNA_Adenine-N(6)_MTase"/>
</dbReference>
<dbReference type="AlphaFoldDB" id="A0AA46E023"/>
<proteinExistence type="predicted"/>
<dbReference type="PANTHER" id="PTHR47739">
    <property type="entry name" value="TRNA1(VAL) (ADENINE(37)-N6)-METHYLTRANSFERASE"/>
    <property type="match status" value="1"/>
</dbReference>
<comment type="caution">
    <text evidence="2">The sequence shown here is derived from an EMBL/GenBank/DDBJ whole genome shotgun (WGS) entry which is preliminary data.</text>
</comment>
<feature type="domain" description="Methyltransferase small" evidence="1">
    <location>
        <begin position="48"/>
        <end position="179"/>
    </location>
</feature>
<evidence type="ECO:0000259" key="1">
    <source>
        <dbReference type="Pfam" id="PF05175"/>
    </source>
</evidence>
<dbReference type="GO" id="GO:0032259">
    <property type="term" value="P:methylation"/>
    <property type="evidence" value="ECO:0007669"/>
    <property type="project" value="InterPro"/>
</dbReference>
<dbReference type="CDD" id="cd02440">
    <property type="entry name" value="AdoMet_MTases"/>
    <property type="match status" value="1"/>
</dbReference>
<organism evidence="2 3">
    <name type="scientific">Hypnocyclicus thermotrophus</name>
    <dbReference type="NCBI Taxonomy" id="1627895"/>
    <lineage>
        <taxon>Bacteria</taxon>
        <taxon>Fusobacteriati</taxon>
        <taxon>Fusobacteriota</taxon>
        <taxon>Fusobacteriia</taxon>
        <taxon>Fusobacteriales</taxon>
        <taxon>Fusobacteriaceae</taxon>
        <taxon>Hypnocyclicus</taxon>
    </lineage>
</organism>
<dbReference type="GO" id="GO:0008757">
    <property type="term" value="F:S-adenosylmethionine-dependent methyltransferase activity"/>
    <property type="evidence" value="ECO:0007669"/>
    <property type="project" value="UniProtKB-ARBA"/>
</dbReference>
<dbReference type="PROSITE" id="PS00092">
    <property type="entry name" value="N6_MTASE"/>
    <property type="match status" value="1"/>
</dbReference>
<dbReference type="InterPro" id="IPR007848">
    <property type="entry name" value="Small_mtfrase_dom"/>
</dbReference>
<accession>A0AA46E023</accession>
<dbReference type="SUPFAM" id="SSF53335">
    <property type="entry name" value="S-adenosyl-L-methionine-dependent methyltransferases"/>
    <property type="match status" value="1"/>
</dbReference>
<evidence type="ECO:0000313" key="3">
    <source>
        <dbReference type="Proteomes" id="UP000294678"/>
    </source>
</evidence>
<dbReference type="PANTHER" id="PTHR47739:SF1">
    <property type="entry name" value="TRNA1(VAL) (ADENINE(37)-N6)-METHYLTRANSFERASE"/>
    <property type="match status" value="1"/>
</dbReference>
<dbReference type="Gene3D" id="3.40.50.150">
    <property type="entry name" value="Vaccinia Virus protein VP39"/>
    <property type="match status" value="1"/>
</dbReference>
<dbReference type="InterPro" id="IPR002052">
    <property type="entry name" value="DNA_methylase_N6_adenine_CS"/>
</dbReference>
<dbReference type="GO" id="GO:0008170">
    <property type="term" value="F:N-methyltransferase activity"/>
    <property type="evidence" value="ECO:0007669"/>
    <property type="project" value="UniProtKB-ARBA"/>
</dbReference>
<dbReference type="InterPro" id="IPR029063">
    <property type="entry name" value="SAM-dependent_MTases_sf"/>
</dbReference>
<protein>
    <submittedName>
        <fullName evidence="2">tRNA1(Val) A37 N6-methylase TrmN6</fullName>
    </submittedName>
</protein>
<reference evidence="2 3" key="1">
    <citation type="submission" date="2019-03" db="EMBL/GenBank/DDBJ databases">
        <title>Genomic Encyclopedia of Type Strains, Phase IV (KMG-IV): sequencing the most valuable type-strain genomes for metagenomic binning, comparative biology and taxonomic classification.</title>
        <authorList>
            <person name="Goeker M."/>
        </authorList>
    </citation>
    <scope>NUCLEOTIDE SEQUENCE [LARGE SCALE GENOMIC DNA]</scope>
    <source>
        <strain evidence="2 3">DSM 100055</strain>
    </source>
</reference>
<dbReference type="EMBL" id="SOBG01000001">
    <property type="protein sequence ID" value="TDT72284.1"/>
    <property type="molecule type" value="Genomic_DNA"/>
</dbReference>
<keyword evidence="3" id="KW-1185">Reference proteome</keyword>
<dbReference type="Proteomes" id="UP000294678">
    <property type="component" value="Unassembled WGS sequence"/>
</dbReference>
<dbReference type="GO" id="GO:0003676">
    <property type="term" value="F:nucleic acid binding"/>
    <property type="evidence" value="ECO:0007669"/>
    <property type="project" value="InterPro"/>
</dbReference>
<evidence type="ECO:0000313" key="2">
    <source>
        <dbReference type="EMBL" id="TDT72284.1"/>
    </source>
</evidence>
<dbReference type="Pfam" id="PF05175">
    <property type="entry name" value="MTS"/>
    <property type="match status" value="1"/>
</dbReference>
<gene>
    <name evidence="2" type="ORF">EV215_0072</name>
</gene>
<sequence length="247" mass="28747">MKEILKHENEVLIDLLNIEGMKIIQRNDYLNFSLDSVVISHFLTINRGVKKILDLGTGNGVIPLLLSRRCTAKIYGLELQETSVDLAKRNILLNQLDKRIEIIHGDIKKWNDFFEYQSFDAVISNPPFFKFDGNKKQLNNLDQLTLARHEISITLEEIVKAASNILRERGYFAMVHRADRLEEILEIFSKYKLTPKRLRFCHSKLERESKIIVIEGMKNAEKGLKILPPLITHEGRDYSKEIKELFK</sequence>